<proteinExistence type="predicted"/>
<sequence length="179" mass="19964">MAPGLNALASELNSDSKDDTLEVDYSQYEVSNEEISKEDYFLLLDDTDVELDNSDLSLAEQEEIESLLLDKSEEPLIRPMIAPLVVAVVVRIVISYAGKQAVKKISKHAVQRATERGISSKAMATAMSYGTKYVDKNTGAKILWHQQNKVALVLDKSGKTVVTTYKQNKAKAVWKKKKW</sequence>
<evidence type="ECO:0000313" key="3">
    <source>
        <dbReference type="Proteomes" id="UP000250174"/>
    </source>
</evidence>
<organism evidence="2 3">
    <name type="scientific">Priestia endophytica</name>
    <dbReference type="NCBI Taxonomy" id="135735"/>
    <lineage>
        <taxon>Bacteria</taxon>
        <taxon>Bacillati</taxon>
        <taxon>Bacillota</taxon>
        <taxon>Bacilli</taxon>
        <taxon>Bacillales</taxon>
        <taxon>Bacillaceae</taxon>
        <taxon>Priestia</taxon>
    </lineage>
</organism>
<reference evidence="2 3" key="1">
    <citation type="submission" date="2016-03" db="EMBL/GenBank/DDBJ databases">
        <title>Comparison of Bacillus endophyticus and B. anthracis characteristics using whole genome sequence analysis and microbiological techniques.</title>
        <authorList>
            <person name="Lekota K.E."/>
            <person name="Mafofo J."/>
            <person name="Rees J."/>
            <person name="Muchadeyi F.C."/>
            <person name="Madoroba E."/>
            <person name="Van Heerden H."/>
        </authorList>
    </citation>
    <scope>NUCLEOTIDE SEQUENCE [LARGE SCALE GENOMIC DNA]</scope>
    <source>
        <strain evidence="2 3">3631_10C</strain>
    </source>
</reference>
<feature type="transmembrane region" description="Helical" evidence="1">
    <location>
        <begin position="76"/>
        <end position="97"/>
    </location>
</feature>
<accession>A0AAX1Q8C6</accession>
<keyword evidence="1" id="KW-0472">Membrane</keyword>
<evidence type="ECO:0008006" key="4">
    <source>
        <dbReference type="Google" id="ProtNLM"/>
    </source>
</evidence>
<keyword evidence="1" id="KW-1133">Transmembrane helix</keyword>
<gene>
    <name evidence="2" type="ORF">A3864_11870</name>
</gene>
<protein>
    <recommendedName>
        <fullName evidence="4">DUF4258 domain-containing protein</fullName>
    </recommendedName>
</protein>
<dbReference type="RefSeq" id="WP_111922545.1">
    <property type="nucleotide sequence ID" value="NZ_LVYK01000021.1"/>
</dbReference>
<comment type="caution">
    <text evidence="2">The sequence shown here is derived from an EMBL/GenBank/DDBJ whole genome shotgun (WGS) entry which is preliminary data.</text>
</comment>
<evidence type="ECO:0000256" key="1">
    <source>
        <dbReference type="SAM" id="Phobius"/>
    </source>
</evidence>
<dbReference type="AlphaFoldDB" id="A0AAX1Q8C6"/>
<dbReference type="Proteomes" id="UP000250174">
    <property type="component" value="Unassembled WGS sequence"/>
</dbReference>
<keyword evidence="1" id="KW-0812">Transmembrane</keyword>
<dbReference type="EMBL" id="LVYK01000021">
    <property type="protein sequence ID" value="RAS77312.1"/>
    <property type="molecule type" value="Genomic_DNA"/>
</dbReference>
<name>A0AAX1Q8C6_9BACI</name>
<evidence type="ECO:0000313" key="2">
    <source>
        <dbReference type="EMBL" id="RAS77312.1"/>
    </source>
</evidence>